<proteinExistence type="predicted"/>
<evidence type="ECO:0000313" key="1">
    <source>
        <dbReference type="Proteomes" id="UP000095286"/>
    </source>
</evidence>
<protein>
    <submittedName>
        <fullName evidence="2">Nuclear transcription factor Y subunit</fullName>
    </submittedName>
</protein>
<organism evidence="1 2">
    <name type="scientific">Rhabditophanes sp. KR3021</name>
    <dbReference type="NCBI Taxonomy" id="114890"/>
    <lineage>
        <taxon>Eukaryota</taxon>
        <taxon>Metazoa</taxon>
        <taxon>Ecdysozoa</taxon>
        <taxon>Nematoda</taxon>
        <taxon>Chromadorea</taxon>
        <taxon>Rhabditida</taxon>
        <taxon>Tylenchina</taxon>
        <taxon>Panagrolaimomorpha</taxon>
        <taxon>Strongyloidoidea</taxon>
        <taxon>Alloionematidae</taxon>
        <taxon>Rhabditophanes</taxon>
    </lineage>
</organism>
<name>A0AC35UI70_9BILA</name>
<dbReference type="Proteomes" id="UP000095286">
    <property type="component" value="Unplaced"/>
</dbReference>
<sequence length="162" mass="17935">MTPEQMLSSGLQFVQTDSLNSDGTPQIIPMQLTTLPDGQTVMMPAQFHVLSRGNEIDNTNKIVSHLNNSNAPVVQMISNSGCSSAQSSEQVNTETNSDISEANDGQTVYVNQLQFKRIMARREARLKLLMGGKLPKQRQKYLHESRHKHAQKRVRGVAGAFA</sequence>
<accession>A0AC35UI70</accession>
<reference evidence="2" key="1">
    <citation type="submission" date="2016-11" db="UniProtKB">
        <authorList>
            <consortium name="WormBaseParasite"/>
        </authorList>
    </citation>
    <scope>IDENTIFICATION</scope>
    <source>
        <strain evidence="2">KR3021</strain>
    </source>
</reference>
<evidence type="ECO:0000313" key="2">
    <source>
        <dbReference type="WBParaSite" id="RSKR_0001156700.1"/>
    </source>
</evidence>
<dbReference type="WBParaSite" id="RSKR_0001156700.1">
    <property type="protein sequence ID" value="RSKR_0001156700.1"/>
    <property type="gene ID" value="RSKR_0001156700"/>
</dbReference>